<feature type="domain" description="Response regulatory" evidence="10">
    <location>
        <begin position="3"/>
        <end position="121"/>
    </location>
</feature>
<dbReference type="PROSITE" id="PS01124">
    <property type="entry name" value="HTH_ARAC_FAMILY_2"/>
    <property type="match status" value="1"/>
</dbReference>
<keyword evidence="12" id="KW-1185">Reference proteome</keyword>
<dbReference type="PROSITE" id="PS50110">
    <property type="entry name" value="RESPONSE_REGULATORY"/>
    <property type="match status" value="1"/>
</dbReference>
<dbReference type="GO" id="GO:0043565">
    <property type="term" value="F:sequence-specific DNA binding"/>
    <property type="evidence" value="ECO:0007669"/>
    <property type="project" value="InterPro"/>
</dbReference>
<evidence type="ECO:0000256" key="1">
    <source>
        <dbReference type="ARBA" id="ARBA00004496"/>
    </source>
</evidence>
<feature type="domain" description="HTH araC/xylS-type" evidence="9">
    <location>
        <begin position="403"/>
        <end position="500"/>
    </location>
</feature>
<dbReference type="Gene3D" id="3.40.50.2300">
    <property type="match status" value="1"/>
</dbReference>
<evidence type="ECO:0000256" key="2">
    <source>
        <dbReference type="ARBA" id="ARBA00022490"/>
    </source>
</evidence>
<name>A0A3G3K2Z0_9BACL</name>
<evidence type="ECO:0000313" key="12">
    <source>
        <dbReference type="Proteomes" id="UP000269097"/>
    </source>
</evidence>
<dbReference type="Pfam" id="PF00072">
    <property type="entry name" value="Response_reg"/>
    <property type="match status" value="1"/>
</dbReference>
<evidence type="ECO:0000256" key="6">
    <source>
        <dbReference type="ARBA" id="ARBA00023125"/>
    </source>
</evidence>
<comment type="subcellular location">
    <subcellularLocation>
        <location evidence="1">Cytoplasm</location>
    </subcellularLocation>
</comment>
<sequence length="505" mass="56777">MYRVLIVDDEPLIREGLKTIVDWEESGFEVVGTATDAMDALQKLPSCKPDLIIIDIRMPGMDGIQLMRTIQGQYRPSPRFLVLSGHADFDYARAALQMRADGYLLKPVDEDELIDHLVRLKRLMDEEDLADRQIVGKRIEQLLAGEERDIEAFDLTGWDRPAYEVLLVKLQNRTEIEASTVAHIKSRLMETFDASGSGTVFSMDPYLGILLGGTGTPAEEGRAHQAAYEGIAAACREYGVDFTAVSGGAVRDPREMGSSYRRALELMAHRFVYEGGRIHDREPQTDRESGFDRAVTEEKIYLALDLGNAEGVEALIREAGTAMLSSGMSETYIKTAFVQMMTNVIGKLAQSNPEFREKSETFSTELFDAYAEYRYYALLDRLCSLGAAMAGKLNAYGTDKQIRKLLDLIHRNYHENLKLETLAEVFNYNSSYLGKLLKNATGESFNTYLDKVRIGKAKEFLDQGMKVYQVAEKVGYSNVDYFHSKFRKYVGTSPSAYRKQSDGDL</sequence>
<dbReference type="Proteomes" id="UP000269097">
    <property type="component" value="Chromosome"/>
</dbReference>
<reference evidence="11 12" key="1">
    <citation type="submission" date="2018-10" db="EMBL/GenBank/DDBJ databases">
        <title>Genome Sequence of Cohnella sp.</title>
        <authorList>
            <person name="Srinivasan S."/>
            <person name="Kim M.K."/>
        </authorList>
    </citation>
    <scope>NUCLEOTIDE SEQUENCE [LARGE SCALE GENOMIC DNA]</scope>
    <source>
        <strain evidence="11 12">18JY8-7</strain>
    </source>
</reference>
<dbReference type="PROSITE" id="PS00041">
    <property type="entry name" value="HTH_ARAC_FAMILY_1"/>
    <property type="match status" value="1"/>
</dbReference>
<dbReference type="GO" id="GO:0003700">
    <property type="term" value="F:DNA-binding transcription factor activity"/>
    <property type="evidence" value="ECO:0007669"/>
    <property type="project" value="InterPro"/>
</dbReference>
<dbReference type="EMBL" id="CP033433">
    <property type="protein sequence ID" value="AYQ74866.1"/>
    <property type="molecule type" value="Genomic_DNA"/>
</dbReference>
<gene>
    <name evidence="11" type="ORF">EAV92_21310</name>
</gene>
<dbReference type="PRINTS" id="PR00032">
    <property type="entry name" value="HTHARAC"/>
</dbReference>
<dbReference type="InterPro" id="IPR011006">
    <property type="entry name" value="CheY-like_superfamily"/>
</dbReference>
<dbReference type="InterPro" id="IPR051552">
    <property type="entry name" value="HptR"/>
</dbReference>
<evidence type="ECO:0000259" key="10">
    <source>
        <dbReference type="PROSITE" id="PS50110"/>
    </source>
</evidence>
<keyword evidence="2" id="KW-0963">Cytoplasm</keyword>
<evidence type="ECO:0000259" key="9">
    <source>
        <dbReference type="PROSITE" id="PS01124"/>
    </source>
</evidence>
<dbReference type="InterPro" id="IPR009057">
    <property type="entry name" value="Homeodomain-like_sf"/>
</dbReference>
<dbReference type="SMART" id="SM00448">
    <property type="entry name" value="REC"/>
    <property type="match status" value="1"/>
</dbReference>
<dbReference type="GO" id="GO:0005737">
    <property type="term" value="C:cytoplasm"/>
    <property type="evidence" value="ECO:0007669"/>
    <property type="project" value="UniProtKB-SubCell"/>
</dbReference>
<evidence type="ECO:0000256" key="3">
    <source>
        <dbReference type="ARBA" id="ARBA00022553"/>
    </source>
</evidence>
<dbReference type="PANTHER" id="PTHR42713">
    <property type="entry name" value="HISTIDINE KINASE-RELATED"/>
    <property type="match status" value="1"/>
</dbReference>
<keyword evidence="6 11" id="KW-0238">DNA-binding</keyword>
<dbReference type="InterPro" id="IPR018060">
    <property type="entry name" value="HTH_AraC"/>
</dbReference>
<keyword evidence="3 8" id="KW-0597">Phosphoprotein</keyword>
<dbReference type="CDD" id="cd17536">
    <property type="entry name" value="REC_YesN-like"/>
    <property type="match status" value="1"/>
</dbReference>
<dbReference type="RefSeq" id="WP_123042946.1">
    <property type="nucleotide sequence ID" value="NZ_CP033433.1"/>
</dbReference>
<feature type="modified residue" description="4-aspartylphosphate" evidence="8">
    <location>
        <position position="55"/>
    </location>
</feature>
<keyword evidence="5" id="KW-0805">Transcription regulation</keyword>
<dbReference type="KEGG" id="coh:EAV92_21310"/>
<dbReference type="Pfam" id="PF12833">
    <property type="entry name" value="HTH_18"/>
    <property type="match status" value="1"/>
</dbReference>
<keyword evidence="4" id="KW-0902">Two-component regulatory system</keyword>
<dbReference type="SUPFAM" id="SSF52172">
    <property type="entry name" value="CheY-like"/>
    <property type="match status" value="1"/>
</dbReference>
<keyword evidence="7" id="KW-0804">Transcription</keyword>
<evidence type="ECO:0000313" key="11">
    <source>
        <dbReference type="EMBL" id="AYQ74866.1"/>
    </source>
</evidence>
<dbReference type="GO" id="GO:0000160">
    <property type="term" value="P:phosphorelay signal transduction system"/>
    <property type="evidence" value="ECO:0007669"/>
    <property type="project" value="UniProtKB-KW"/>
</dbReference>
<evidence type="ECO:0000256" key="8">
    <source>
        <dbReference type="PROSITE-ProRule" id="PRU00169"/>
    </source>
</evidence>
<dbReference type="Gene3D" id="1.10.10.60">
    <property type="entry name" value="Homeodomain-like"/>
    <property type="match status" value="2"/>
</dbReference>
<organism evidence="11 12">
    <name type="scientific">Cohnella candidum</name>
    <dbReference type="NCBI Taxonomy" id="2674991"/>
    <lineage>
        <taxon>Bacteria</taxon>
        <taxon>Bacillati</taxon>
        <taxon>Bacillota</taxon>
        <taxon>Bacilli</taxon>
        <taxon>Bacillales</taxon>
        <taxon>Paenibacillaceae</taxon>
        <taxon>Cohnella</taxon>
    </lineage>
</organism>
<evidence type="ECO:0000256" key="7">
    <source>
        <dbReference type="ARBA" id="ARBA00023163"/>
    </source>
</evidence>
<dbReference type="InterPro" id="IPR020449">
    <property type="entry name" value="Tscrpt_reg_AraC-type_HTH"/>
</dbReference>
<proteinExistence type="predicted"/>
<dbReference type="InterPro" id="IPR001789">
    <property type="entry name" value="Sig_transdc_resp-reg_receiver"/>
</dbReference>
<dbReference type="AlphaFoldDB" id="A0A3G3K2Z0"/>
<evidence type="ECO:0000256" key="5">
    <source>
        <dbReference type="ARBA" id="ARBA00023015"/>
    </source>
</evidence>
<dbReference type="SMART" id="SM00342">
    <property type="entry name" value="HTH_ARAC"/>
    <property type="match status" value="1"/>
</dbReference>
<protein>
    <submittedName>
        <fullName evidence="11">DNA-binding response regulator</fullName>
    </submittedName>
</protein>
<evidence type="ECO:0000256" key="4">
    <source>
        <dbReference type="ARBA" id="ARBA00023012"/>
    </source>
</evidence>
<dbReference type="InterPro" id="IPR018062">
    <property type="entry name" value="HTH_AraC-typ_CS"/>
</dbReference>
<accession>A0A3G3K2Z0</accession>
<dbReference type="PANTHER" id="PTHR42713:SF3">
    <property type="entry name" value="TRANSCRIPTIONAL REGULATORY PROTEIN HPTR"/>
    <property type="match status" value="1"/>
</dbReference>
<dbReference type="SUPFAM" id="SSF46689">
    <property type="entry name" value="Homeodomain-like"/>
    <property type="match status" value="2"/>
</dbReference>